<evidence type="ECO:0000313" key="2">
    <source>
        <dbReference type="EMBL" id="BES90061.1"/>
    </source>
</evidence>
<organism evidence="2 3">
    <name type="scientific">Nesidiocoris tenuis</name>
    <dbReference type="NCBI Taxonomy" id="355587"/>
    <lineage>
        <taxon>Eukaryota</taxon>
        <taxon>Metazoa</taxon>
        <taxon>Ecdysozoa</taxon>
        <taxon>Arthropoda</taxon>
        <taxon>Hexapoda</taxon>
        <taxon>Insecta</taxon>
        <taxon>Pterygota</taxon>
        <taxon>Neoptera</taxon>
        <taxon>Paraneoptera</taxon>
        <taxon>Hemiptera</taxon>
        <taxon>Heteroptera</taxon>
        <taxon>Panheteroptera</taxon>
        <taxon>Cimicomorpha</taxon>
        <taxon>Miridae</taxon>
        <taxon>Dicyphina</taxon>
        <taxon>Nesidiocoris</taxon>
    </lineage>
</organism>
<protein>
    <submittedName>
        <fullName evidence="2">Uncharacterized protein</fullName>
    </submittedName>
</protein>
<feature type="compositionally biased region" description="Basic and acidic residues" evidence="1">
    <location>
        <begin position="128"/>
        <end position="140"/>
    </location>
</feature>
<gene>
    <name evidence="2" type="ORF">NTJ_02869</name>
</gene>
<proteinExistence type="predicted"/>
<dbReference type="EMBL" id="AP028910">
    <property type="protein sequence ID" value="BES90061.1"/>
    <property type="molecule type" value="Genomic_DNA"/>
</dbReference>
<sequence>MRSADSEVCCICQSLSVPFPPAEGRGLTYQSRGPWLRGAFTSSNGHCDFPPPPPRLPATSPLNHVHVRADGPATCRKLLGLHPRSDTDCFRSHLHERVAVANFRPADNSLHLFTDIGSLSGGKQSSESARRKPADGRSSF</sequence>
<feature type="region of interest" description="Disordered" evidence="1">
    <location>
        <begin position="116"/>
        <end position="140"/>
    </location>
</feature>
<accession>A0ABN7AGR5</accession>
<name>A0ABN7AGR5_9HEMI</name>
<reference evidence="2 3" key="1">
    <citation type="submission" date="2023-09" db="EMBL/GenBank/DDBJ databases">
        <title>Nesidiocoris tenuis whole genome shotgun sequence.</title>
        <authorList>
            <person name="Shibata T."/>
            <person name="Shimoda M."/>
            <person name="Kobayashi T."/>
            <person name="Uehara T."/>
        </authorList>
    </citation>
    <scope>NUCLEOTIDE SEQUENCE [LARGE SCALE GENOMIC DNA]</scope>
    <source>
        <strain evidence="2 3">Japan</strain>
    </source>
</reference>
<keyword evidence="3" id="KW-1185">Reference proteome</keyword>
<dbReference type="Proteomes" id="UP001307889">
    <property type="component" value="Chromosome 2"/>
</dbReference>
<evidence type="ECO:0000256" key="1">
    <source>
        <dbReference type="SAM" id="MobiDB-lite"/>
    </source>
</evidence>
<evidence type="ECO:0000313" key="3">
    <source>
        <dbReference type="Proteomes" id="UP001307889"/>
    </source>
</evidence>